<dbReference type="PANTHER" id="PTHR31157">
    <property type="entry name" value="SCP DOMAIN-CONTAINING PROTEIN"/>
    <property type="match status" value="1"/>
</dbReference>
<dbReference type="GO" id="GO:0006508">
    <property type="term" value="P:proteolysis"/>
    <property type="evidence" value="ECO:0007669"/>
    <property type="project" value="UniProtKB-KW"/>
</dbReference>
<dbReference type="Proteomes" id="UP000192486">
    <property type="component" value="Chromosome"/>
</dbReference>
<feature type="domain" description="CAP-associated" evidence="2">
    <location>
        <begin position="102"/>
        <end position="237"/>
    </location>
</feature>
<dbReference type="RefSeq" id="WP_037561834.1">
    <property type="nucleotide sequence ID" value="NZ_CP015108.1"/>
</dbReference>
<dbReference type="Pfam" id="PF14504">
    <property type="entry name" value="CAP_assoc_N"/>
    <property type="match status" value="1"/>
</dbReference>
<dbReference type="EMBL" id="CP015108">
    <property type="protein sequence ID" value="ARF14078.1"/>
    <property type="molecule type" value="Genomic_DNA"/>
</dbReference>
<evidence type="ECO:0000259" key="1">
    <source>
        <dbReference type="Pfam" id="PF00188"/>
    </source>
</evidence>
<dbReference type="Pfam" id="PF00188">
    <property type="entry name" value="CAP"/>
    <property type="match status" value="1"/>
</dbReference>
<reference evidence="3 4" key="1">
    <citation type="submission" date="2016-04" db="EMBL/GenBank/DDBJ databases">
        <title>Comparative Genomics and Epigenetics of Sporosarcina ureae.</title>
        <authorList>
            <person name="Oliver A.S."/>
            <person name="Cooper K.K."/>
        </authorList>
    </citation>
    <scope>NUCLEOTIDE SEQUENCE [LARGE SCALE GENOMIC DNA]</scope>
    <source>
        <strain evidence="3 4">S204</strain>
    </source>
</reference>
<proteinExistence type="predicted"/>
<keyword evidence="3" id="KW-0378">Hydrolase</keyword>
<gene>
    <name evidence="3" type="ORF">SporoS204_07940</name>
</gene>
<keyword evidence="4" id="KW-1185">Reference proteome</keyword>
<dbReference type="GO" id="GO:0008233">
    <property type="term" value="F:peptidase activity"/>
    <property type="evidence" value="ECO:0007669"/>
    <property type="project" value="UniProtKB-KW"/>
</dbReference>
<dbReference type="PANTHER" id="PTHR31157:SF1">
    <property type="entry name" value="SCP DOMAIN-CONTAINING PROTEIN"/>
    <property type="match status" value="1"/>
</dbReference>
<evidence type="ECO:0000313" key="4">
    <source>
        <dbReference type="Proteomes" id="UP000192486"/>
    </source>
</evidence>
<dbReference type="Gene3D" id="3.40.33.10">
    <property type="entry name" value="CAP"/>
    <property type="match status" value="1"/>
</dbReference>
<organism evidence="3 4">
    <name type="scientific">Sporosarcina ureae</name>
    <dbReference type="NCBI Taxonomy" id="1571"/>
    <lineage>
        <taxon>Bacteria</taxon>
        <taxon>Bacillati</taxon>
        <taxon>Bacillota</taxon>
        <taxon>Bacilli</taxon>
        <taxon>Bacillales</taxon>
        <taxon>Caryophanaceae</taxon>
        <taxon>Sporosarcina</taxon>
    </lineage>
</organism>
<evidence type="ECO:0000313" key="3">
    <source>
        <dbReference type="EMBL" id="ARF14078.1"/>
    </source>
</evidence>
<name>A0ABM6JV07_SPOUR</name>
<keyword evidence="3" id="KW-0645">Protease</keyword>
<dbReference type="SUPFAM" id="SSF55797">
    <property type="entry name" value="PR-1-like"/>
    <property type="match status" value="1"/>
</dbReference>
<dbReference type="CDD" id="cd05379">
    <property type="entry name" value="CAP_bacterial"/>
    <property type="match status" value="1"/>
</dbReference>
<dbReference type="InterPro" id="IPR035940">
    <property type="entry name" value="CAP_sf"/>
</dbReference>
<sequence>MIKRLFQLLFLAVLIYAFKPLWEGPVSQYVDLSFLDPLDAKVETVLNEEVVGSALDYTKESIVDLITFVSDKAVGSSPPEEVAQPVLDAPATGIISIHNIEIGTTEAQVKEKLGDPMRKSVNEYGTEWLTFHDNYQNFVMLSYDIKRRVNAIYTNDRLIASSIGIEYGVPKSEVREELGEPISEIRKGTNIYKLQNDEGMDIFHSDGLYMYVFYDLHQENTVTAVQLISDSLEQKKTALYAPQNDAMRKGFEMQLFDLTNAARVRHGRSILTWDELASETARLHSTDMAVQDYFSHENLQGESPFDRMKKQGVQFVSAGENLAYGQSSSIFAHEGLMNSKGHRENILIRDYQFLGIGVDFNDKEQPFYTENFFAK</sequence>
<protein>
    <submittedName>
        <fullName evidence="3">Serine protease</fullName>
    </submittedName>
</protein>
<feature type="domain" description="SCP" evidence="1">
    <location>
        <begin position="256"/>
        <end position="366"/>
    </location>
</feature>
<evidence type="ECO:0000259" key="2">
    <source>
        <dbReference type="Pfam" id="PF14504"/>
    </source>
</evidence>
<dbReference type="InterPro" id="IPR014044">
    <property type="entry name" value="CAP_dom"/>
</dbReference>
<dbReference type="InterPro" id="IPR029410">
    <property type="entry name" value="CAP_assoc"/>
</dbReference>
<accession>A0ABM6JV07</accession>